<keyword evidence="4" id="KW-1185">Reference proteome</keyword>
<evidence type="ECO:0000256" key="1">
    <source>
        <dbReference type="SAM" id="Coils"/>
    </source>
</evidence>
<evidence type="ECO:0000256" key="2">
    <source>
        <dbReference type="SAM" id="MobiDB-lite"/>
    </source>
</evidence>
<proteinExistence type="predicted"/>
<feature type="compositionally biased region" description="Basic and acidic residues" evidence="2">
    <location>
        <begin position="196"/>
        <end position="212"/>
    </location>
</feature>
<feature type="region of interest" description="Disordered" evidence="2">
    <location>
        <begin position="304"/>
        <end position="350"/>
    </location>
</feature>
<name>A0ABQ5D3S2_9ASTR</name>
<reference evidence="3" key="2">
    <citation type="submission" date="2022-01" db="EMBL/GenBank/DDBJ databases">
        <authorList>
            <person name="Yamashiro T."/>
            <person name="Shiraishi A."/>
            <person name="Satake H."/>
            <person name="Nakayama K."/>
        </authorList>
    </citation>
    <scope>NUCLEOTIDE SEQUENCE</scope>
</reference>
<dbReference type="Gene3D" id="1.20.5.350">
    <property type="match status" value="1"/>
</dbReference>
<feature type="coiled-coil region" evidence="1">
    <location>
        <begin position="256"/>
        <end position="297"/>
    </location>
</feature>
<evidence type="ECO:0000313" key="4">
    <source>
        <dbReference type="Proteomes" id="UP001151760"/>
    </source>
</evidence>
<evidence type="ECO:0000313" key="3">
    <source>
        <dbReference type="EMBL" id="GJT32833.1"/>
    </source>
</evidence>
<sequence>MAKLAFCDYHNMVAILEKTEHNVDFHQIVDFLEASHIRYALMVSPTVYVSHIRQFWSTARVETVDGETNIIAKVNGKQRTVSESSIRRHLKLNDEEGISTLPDNELFENLSLMGYNILPNQRFSFQKGQFSHQWKFLIHTIMQCLSPKSTGFNEFSSNIATTIVCLATNRVYNFSKMIFDGMVRNIKSKSKAPTPRADETASPTRDDRHEEAFPTATSLGAGQDRENIAKTSAMPHEVSPRVTFLGGGEGSMQQKLQELIDMRTNLQQQHLLMEQRIQSQDLEITQLKNRVKTLEDNEKRRVGFAQEDAPNTGGMDQGEDLMTRDVEKSTEKGNVEKSTEKGRDNTNEAANVLSTLEAANVLSSGSFPTAAPAGVATASGSFPTT</sequence>
<feature type="compositionally biased region" description="Basic and acidic residues" evidence="2">
    <location>
        <begin position="321"/>
        <end position="346"/>
    </location>
</feature>
<dbReference type="Proteomes" id="UP001151760">
    <property type="component" value="Unassembled WGS sequence"/>
</dbReference>
<dbReference type="InterPro" id="IPR038077">
    <property type="entry name" value="Troponin_sf"/>
</dbReference>
<reference evidence="3" key="1">
    <citation type="journal article" date="2022" name="Int. J. Mol. Sci.">
        <title>Draft Genome of Tanacetum Coccineum: Genomic Comparison of Closely Related Tanacetum-Family Plants.</title>
        <authorList>
            <person name="Yamashiro T."/>
            <person name="Shiraishi A."/>
            <person name="Nakayama K."/>
            <person name="Satake H."/>
        </authorList>
    </citation>
    <scope>NUCLEOTIDE SEQUENCE</scope>
</reference>
<feature type="region of interest" description="Disordered" evidence="2">
    <location>
        <begin position="364"/>
        <end position="385"/>
    </location>
</feature>
<protein>
    <recommendedName>
        <fullName evidence="5">Synaptobrevin, longin-like domain protein</fullName>
    </recommendedName>
</protein>
<accession>A0ABQ5D3S2</accession>
<gene>
    <name evidence="3" type="ORF">Tco_0923252</name>
</gene>
<dbReference type="EMBL" id="BQNB010014825">
    <property type="protein sequence ID" value="GJT32833.1"/>
    <property type="molecule type" value="Genomic_DNA"/>
</dbReference>
<feature type="region of interest" description="Disordered" evidence="2">
    <location>
        <begin position="188"/>
        <end position="224"/>
    </location>
</feature>
<organism evidence="3 4">
    <name type="scientific">Tanacetum coccineum</name>
    <dbReference type="NCBI Taxonomy" id="301880"/>
    <lineage>
        <taxon>Eukaryota</taxon>
        <taxon>Viridiplantae</taxon>
        <taxon>Streptophyta</taxon>
        <taxon>Embryophyta</taxon>
        <taxon>Tracheophyta</taxon>
        <taxon>Spermatophyta</taxon>
        <taxon>Magnoliopsida</taxon>
        <taxon>eudicotyledons</taxon>
        <taxon>Gunneridae</taxon>
        <taxon>Pentapetalae</taxon>
        <taxon>asterids</taxon>
        <taxon>campanulids</taxon>
        <taxon>Asterales</taxon>
        <taxon>Asteraceae</taxon>
        <taxon>Asteroideae</taxon>
        <taxon>Anthemideae</taxon>
        <taxon>Anthemidinae</taxon>
        <taxon>Tanacetum</taxon>
    </lineage>
</organism>
<evidence type="ECO:0008006" key="5">
    <source>
        <dbReference type="Google" id="ProtNLM"/>
    </source>
</evidence>
<keyword evidence="1" id="KW-0175">Coiled coil</keyword>
<comment type="caution">
    <text evidence="3">The sequence shown here is derived from an EMBL/GenBank/DDBJ whole genome shotgun (WGS) entry which is preliminary data.</text>
</comment>